<organism evidence="1 2">
    <name type="scientific">Ramazzottius varieornatus</name>
    <name type="common">Water bear</name>
    <name type="synonym">Tardigrade</name>
    <dbReference type="NCBI Taxonomy" id="947166"/>
    <lineage>
        <taxon>Eukaryota</taxon>
        <taxon>Metazoa</taxon>
        <taxon>Ecdysozoa</taxon>
        <taxon>Tardigrada</taxon>
        <taxon>Eutardigrada</taxon>
        <taxon>Parachela</taxon>
        <taxon>Hypsibioidea</taxon>
        <taxon>Ramazzottiidae</taxon>
        <taxon>Ramazzottius</taxon>
    </lineage>
</organism>
<accession>A0A1D1VTF4</accession>
<dbReference type="OrthoDB" id="3356781at2759"/>
<dbReference type="Proteomes" id="UP000186922">
    <property type="component" value="Unassembled WGS sequence"/>
</dbReference>
<evidence type="ECO:0000313" key="1">
    <source>
        <dbReference type="EMBL" id="GAV03048.1"/>
    </source>
</evidence>
<dbReference type="EMBL" id="BDGG01000009">
    <property type="protein sequence ID" value="GAV03048.1"/>
    <property type="molecule type" value="Genomic_DNA"/>
</dbReference>
<name>A0A1D1VTF4_RAMVA</name>
<protein>
    <submittedName>
        <fullName evidence="1">Uncharacterized protein</fullName>
    </submittedName>
</protein>
<sequence length="62" mass="6711">MYGLEICRNGDTGERDGKGCYPLRGPIPGVDWEGTGLSLAWVKVEGSITPLSDRMRTLGDGR</sequence>
<proteinExistence type="predicted"/>
<keyword evidence="2" id="KW-1185">Reference proteome</keyword>
<comment type="caution">
    <text evidence="1">The sequence shown here is derived from an EMBL/GenBank/DDBJ whole genome shotgun (WGS) entry which is preliminary data.</text>
</comment>
<evidence type="ECO:0000313" key="2">
    <source>
        <dbReference type="Proteomes" id="UP000186922"/>
    </source>
</evidence>
<feature type="non-terminal residue" evidence="1">
    <location>
        <position position="62"/>
    </location>
</feature>
<dbReference type="AlphaFoldDB" id="A0A1D1VTF4"/>
<gene>
    <name evidence="1" type="primary">RvY_13530-1</name>
    <name evidence="1" type="synonym">RvY_13530.1</name>
    <name evidence="1" type="ORF">RvY_13530</name>
</gene>
<reference evidence="1 2" key="1">
    <citation type="journal article" date="2016" name="Nat. Commun.">
        <title>Extremotolerant tardigrade genome and improved radiotolerance of human cultured cells by tardigrade-unique protein.</title>
        <authorList>
            <person name="Hashimoto T."/>
            <person name="Horikawa D.D."/>
            <person name="Saito Y."/>
            <person name="Kuwahara H."/>
            <person name="Kozuka-Hata H."/>
            <person name="Shin-I T."/>
            <person name="Minakuchi Y."/>
            <person name="Ohishi K."/>
            <person name="Motoyama A."/>
            <person name="Aizu T."/>
            <person name="Enomoto A."/>
            <person name="Kondo K."/>
            <person name="Tanaka S."/>
            <person name="Hara Y."/>
            <person name="Koshikawa S."/>
            <person name="Sagara H."/>
            <person name="Miura T."/>
            <person name="Yokobori S."/>
            <person name="Miyagawa K."/>
            <person name="Suzuki Y."/>
            <person name="Kubo T."/>
            <person name="Oyama M."/>
            <person name="Kohara Y."/>
            <person name="Fujiyama A."/>
            <person name="Arakawa K."/>
            <person name="Katayama T."/>
            <person name="Toyoda A."/>
            <person name="Kunieda T."/>
        </authorList>
    </citation>
    <scope>NUCLEOTIDE SEQUENCE [LARGE SCALE GENOMIC DNA]</scope>
    <source>
        <strain evidence="1 2">YOKOZUNA-1</strain>
    </source>
</reference>